<dbReference type="Gene3D" id="3.40.50.1370">
    <property type="entry name" value="Aspartate/ornithine carbamoyltransferase"/>
    <property type="match status" value="2"/>
</dbReference>
<dbReference type="InterPro" id="IPR024904">
    <property type="entry name" value="OTCase_ArgI"/>
</dbReference>
<comment type="catalytic activity">
    <reaction evidence="6 7">
        <text>carbamoyl phosphate + L-ornithine = L-citrulline + phosphate + H(+)</text>
        <dbReference type="Rhea" id="RHEA:19513"/>
        <dbReference type="ChEBI" id="CHEBI:15378"/>
        <dbReference type="ChEBI" id="CHEBI:43474"/>
        <dbReference type="ChEBI" id="CHEBI:46911"/>
        <dbReference type="ChEBI" id="CHEBI:57743"/>
        <dbReference type="ChEBI" id="CHEBI:58228"/>
        <dbReference type="EC" id="2.1.3.3"/>
    </reaction>
</comment>
<dbReference type="HAMAP" id="MF_01109">
    <property type="entry name" value="OTCase"/>
    <property type="match status" value="1"/>
</dbReference>
<evidence type="ECO:0000256" key="6">
    <source>
        <dbReference type="ARBA" id="ARBA00048772"/>
    </source>
</evidence>
<dbReference type="InterPro" id="IPR036901">
    <property type="entry name" value="Asp/Orn_carbamoylTrfase_sf"/>
</dbReference>
<dbReference type="Proteomes" id="UP000732377">
    <property type="component" value="Unassembled WGS sequence"/>
</dbReference>
<dbReference type="SMR" id="A0A1Y2T586"/>
<dbReference type="GO" id="GO:0016597">
    <property type="term" value="F:amino acid binding"/>
    <property type="evidence" value="ECO:0007669"/>
    <property type="project" value="InterPro"/>
</dbReference>
<proteinExistence type="inferred from homology"/>
<dbReference type="PANTHER" id="PTHR45753:SF3">
    <property type="entry name" value="ORNITHINE TRANSCARBAMYLASE, MITOCHONDRIAL"/>
    <property type="match status" value="1"/>
</dbReference>
<comment type="pathway">
    <text evidence="1">Amino-acid biosynthesis; L-arginine biosynthesis; L-arginine from L-ornithine and carbamoyl phosphate: step 1/3.</text>
</comment>
<comment type="caution">
    <text evidence="11">The sequence shown here is derived from an EMBL/GenBank/DDBJ whole genome shotgun (WGS) entry which is preliminary data.</text>
</comment>
<dbReference type="AlphaFoldDB" id="A0A1Y2T586"/>
<dbReference type="Pfam" id="PF02729">
    <property type="entry name" value="OTCace_N"/>
    <property type="match status" value="1"/>
</dbReference>
<keyword evidence="7" id="KW-0963">Cytoplasm</keyword>
<dbReference type="InterPro" id="IPR006132">
    <property type="entry name" value="Asp/Orn_carbamoyltranf_P-bd"/>
</dbReference>
<feature type="domain" description="Aspartate/ornithine carbamoyltransferase Asp/Orn-binding" evidence="8">
    <location>
        <begin position="154"/>
        <end position="307"/>
    </location>
</feature>
<dbReference type="PANTHER" id="PTHR45753">
    <property type="entry name" value="ORNITHINE CARBAMOYLTRANSFERASE, MITOCHONDRIAL"/>
    <property type="match status" value="1"/>
</dbReference>
<dbReference type="PRINTS" id="PR00102">
    <property type="entry name" value="OTCASE"/>
</dbReference>
<dbReference type="PRINTS" id="PR00100">
    <property type="entry name" value="AOTCASE"/>
</dbReference>
<evidence type="ECO:0000256" key="1">
    <source>
        <dbReference type="ARBA" id="ARBA00004975"/>
    </source>
</evidence>
<dbReference type="FunFam" id="3.40.50.1370:FF:000008">
    <property type="entry name" value="Ornithine carbamoyltransferase"/>
    <property type="match status" value="1"/>
</dbReference>
<dbReference type="GO" id="GO:0004585">
    <property type="term" value="F:ornithine carbamoyltransferase activity"/>
    <property type="evidence" value="ECO:0007669"/>
    <property type="project" value="UniProtKB-UniRule"/>
</dbReference>
<protein>
    <recommendedName>
        <fullName evidence="4 7">Ornithine carbamoyltransferase</fullName>
        <shortName evidence="7">OTCase</shortName>
        <ecNumber evidence="3 7">2.1.3.3</ecNumber>
    </recommendedName>
</protein>
<name>A0A1Y2T586_SYMTR</name>
<evidence type="ECO:0000256" key="4">
    <source>
        <dbReference type="ARBA" id="ARBA00016634"/>
    </source>
</evidence>
<feature type="binding site" evidence="7">
    <location>
        <begin position="269"/>
        <end position="270"/>
    </location>
    <ligand>
        <name>carbamoyl phosphate</name>
        <dbReference type="ChEBI" id="CHEBI:58228"/>
    </ligand>
</feature>
<dbReference type="InterPro" id="IPR006131">
    <property type="entry name" value="Asp_carbamoyltransf_Asp/Orn-bd"/>
</dbReference>
<reference evidence="11" key="1">
    <citation type="submission" date="2016-04" db="EMBL/GenBank/DDBJ databases">
        <authorList>
            <person name="Evans L.H."/>
            <person name="Alamgir A."/>
            <person name="Owens N."/>
            <person name="Weber N.D."/>
            <person name="Virtaneva K."/>
            <person name="Barbian K."/>
            <person name="Babar A."/>
            <person name="Rosenke K."/>
        </authorList>
    </citation>
    <scope>NUCLEOTIDE SEQUENCE [LARGE SCALE GENOMIC DNA]</scope>
    <source>
        <strain evidence="11">G2</strain>
    </source>
</reference>
<comment type="similarity">
    <text evidence="2 7">Belongs to the aspartate/ornithine carbamoyltransferase superfamily. OTCase family.</text>
</comment>
<dbReference type="EC" id="2.1.3.3" evidence="3 7"/>
<dbReference type="Pfam" id="PF00185">
    <property type="entry name" value="OTCace"/>
    <property type="match status" value="1"/>
</dbReference>
<comment type="subcellular location">
    <subcellularLocation>
        <location evidence="7">Cytoplasm</location>
    </subcellularLocation>
</comment>
<evidence type="ECO:0000256" key="2">
    <source>
        <dbReference type="ARBA" id="ARBA00007805"/>
    </source>
</evidence>
<dbReference type="SUPFAM" id="SSF53671">
    <property type="entry name" value="Aspartate/ornithine carbamoyltransferase"/>
    <property type="match status" value="1"/>
</dbReference>
<feature type="binding site" evidence="7">
    <location>
        <position position="165"/>
    </location>
    <ligand>
        <name>L-ornithine</name>
        <dbReference type="ChEBI" id="CHEBI:46911"/>
    </ligand>
</feature>
<feature type="binding site" evidence="7">
    <location>
        <position position="107"/>
    </location>
    <ligand>
        <name>carbamoyl phosphate</name>
        <dbReference type="ChEBI" id="CHEBI:58228"/>
    </ligand>
</feature>
<dbReference type="GO" id="GO:0005737">
    <property type="term" value="C:cytoplasm"/>
    <property type="evidence" value="ECO:0007669"/>
    <property type="project" value="UniProtKB-SubCell"/>
</dbReference>
<evidence type="ECO:0000256" key="5">
    <source>
        <dbReference type="ARBA" id="ARBA00022679"/>
    </source>
</evidence>
<evidence type="ECO:0000259" key="9">
    <source>
        <dbReference type="Pfam" id="PF02729"/>
    </source>
</evidence>
<dbReference type="EMBL" id="LWLV01000449">
    <property type="protein sequence ID" value="OTA41459.1"/>
    <property type="molecule type" value="Genomic_DNA"/>
</dbReference>
<evidence type="ECO:0000313" key="12">
    <source>
        <dbReference type="Proteomes" id="UP000194267"/>
    </source>
</evidence>
<dbReference type="OMA" id="DGNNVCN"/>
<evidence type="ECO:0000256" key="3">
    <source>
        <dbReference type="ARBA" id="ARBA00013007"/>
    </source>
</evidence>
<dbReference type="Proteomes" id="UP000194267">
    <property type="component" value="Unassembled WGS sequence"/>
</dbReference>
<dbReference type="RefSeq" id="WP_011197134.1">
    <property type="nucleotide sequence ID" value="NZ_PIUK01000045.1"/>
</dbReference>
<keyword evidence="5 7" id="KW-0808">Transferase</keyword>
<reference evidence="12" key="2">
    <citation type="submission" date="2016-04" db="EMBL/GenBank/DDBJ databases">
        <authorList>
            <person name="Antunes L.P."/>
            <person name="Martins L.F."/>
            <person name="Pereira R.V."/>
            <person name="Thomas A.M."/>
            <person name="Barbosa D."/>
            <person name="Nascimento L."/>
            <person name="Silva G.M."/>
            <person name="Condomitti G.W."/>
            <person name="Digiampietri L.A."/>
            <person name="Lombardi K.C."/>
            <person name="Ramos P.L."/>
            <person name="Quaggio R.B."/>
            <person name="Oliveira J.C."/>
            <person name="Pascon R.C."/>
            <person name="Cruz J.B."/>
            <person name="Silva A.M."/>
            <person name="Setubal J.C."/>
        </authorList>
    </citation>
    <scope>NUCLEOTIDE SEQUENCE [LARGE SCALE GENOMIC DNA]</scope>
</reference>
<evidence type="ECO:0000313" key="10">
    <source>
        <dbReference type="EMBL" id="MBY6275884.1"/>
    </source>
</evidence>
<sequence length="310" mass="34016">MTTLKGRDFISLHDWSRDELEEVLELAMWQKARLKAGIRDEPLKGKQLGMYFAKPSTRTRLSFEVGIRQLGGDALFLSAHDLQLQRGESIADTARVMSRFLDGIMIRTFSHREVVELAEWATIPVINGLTDEEHPCQVVADLLTALERFGTLPGLKLAYVGDGNNVAHSLMDGGAKFGMHVVVASPEGYQPDPARVARAQVTAARYGGLVEVVTDPVLAVTGAQIVYTDVWASMGQEAEAEQRRKAFAGYQVTAELMRCAAPEAIFMHCLPAHRGEEVAAEVIDGPQSAVFDEAENRLHAQKAIMTLIMA</sequence>
<dbReference type="InterPro" id="IPR006130">
    <property type="entry name" value="Asp/Orn_carbamoylTrfase"/>
</dbReference>
<feature type="binding site" evidence="7">
    <location>
        <begin position="233"/>
        <end position="234"/>
    </location>
    <ligand>
        <name>L-ornithine</name>
        <dbReference type="ChEBI" id="CHEBI:46911"/>
    </ligand>
</feature>
<dbReference type="PROSITE" id="PS00097">
    <property type="entry name" value="CARBAMOYLTRANSFERASE"/>
    <property type="match status" value="1"/>
</dbReference>
<feature type="binding site" evidence="7">
    <location>
        <begin position="134"/>
        <end position="137"/>
    </location>
    <ligand>
        <name>carbamoyl phosphate</name>
        <dbReference type="ChEBI" id="CHEBI:58228"/>
    </ligand>
</feature>
<evidence type="ECO:0000256" key="7">
    <source>
        <dbReference type="HAMAP-Rule" id="MF_01109"/>
    </source>
</evidence>
<gene>
    <name evidence="10" type="primary">argF</name>
    <name evidence="11" type="ORF">A6D92_06490</name>
    <name evidence="10" type="ORF">CWE10_06615</name>
</gene>
<feature type="binding site" evidence="7">
    <location>
        <position position="297"/>
    </location>
    <ligand>
        <name>carbamoyl phosphate</name>
        <dbReference type="ChEBI" id="CHEBI:58228"/>
    </ligand>
</feature>
<dbReference type="EMBL" id="PIUK01000045">
    <property type="protein sequence ID" value="MBY6275884.1"/>
    <property type="molecule type" value="Genomic_DNA"/>
</dbReference>
<dbReference type="NCBIfam" id="NF001986">
    <property type="entry name" value="PRK00779.1"/>
    <property type="match status" value="1"/>
</dbReference>
<feature type="domain" description="Aspartate/ornithine carbamoyltransferase carbamoyl-P binding" evidence="9">
    <location>
        <begin position="7"/>
        <end position="146"/>
    </location>
</feature>
<organism evidence="11 12">
    <name type="scientific">Symbiobacterium thermophilum</name>
    <dbReference type="NCBI Taxonomy" id="2734"/>
    <lineage>
        <taxon>Bacteria</taxon>
        <taxon>Bacillati</taxon>
        <taxon>Bacillota</taxon>
        <taxon>Clostridia</taxon>
        <taxon>Eubacteriales</taxon>
        <taxon>Symbiobacteriaceae</taxon>
        <taxon>Symbiobacterium</taxon>
    </lineage>
</organism>
<dbReference type="NCBIfam" id="TIGR00658">
    <property type="entry name" value="orni_carb_tr"/>
    <property type="match status" value="1"/>
</dbReference>
<reference evidence="10" key="3">
    <citation type="submission" date="2017-11" db="EMBL/GenBank/DDBJ databases">
        <title>Three new genomes from thermophilic consortium.</title>
        <authorList>
            <person name="Quaggio R."/>
            <person name="Amgarten D."/>
            <person name="Setubal J.C."/>
        </authorList>
    </citation>
    <scope>NUCLEOTIDE SEQUENCE</scope>
    <source>
        <strain evidence="10">ZCTH01-B2</strain>
    </source>
</reference>
<dbReference type="GO" id="GO:0042450">
    <property type="term" value="P:L-arginine biosynthetic process via ornithine"/>
    <property type="evidence" value="ECO:0007669"/>
    <property type="project" value="UniProtKB-UniRule"/>
</dbReference>
<evidence type="ECO:0000313" key="11">
    <source>
        <dbReference type="EMBL" id="OTA41459.1"/>
    </source>
</evidence>
<evidence type="ECO:0000259" key="8">
    <source>
        <dbReference type="Pfam" id="PF00185"/>
    </source>
</evidence>
<dbReference type="InterPro" id="IPR002292">
    <property type="entry name" value="Orn/put_carbamltrans"/>
</dbReference>
<feature type="binding site" evidence="7">
    <location>
        <position position="83"/>
    </location>
    <ligand>
        <name>carbamoyl phosphate</name>
        <dbReference type="ChEBI" id="CHEBI:58228"/>
    </ligand>
</feature>
<feature type="binding site" evidence="7">
    <location>
        <position position="229"/>
    </location>
    <ligand>
        <name>L-ornithine</name>
        <dbReference type="ChEBI" id="CHEBI:46911"/>
    </ligand>
</feature>
<feature type="binding site" evidence="7">
    <location>
        <begin position="56"/>
        <end position="59"/>
    </location>
    <ligand>
        <name>carbamoyl phosphate</name>
        <dbReference type="ChEBI" id="CHEBI:58228"/>
    </ligand>
</feature>
<accession>A0A1Y2T586</accession>
<dbReference type="GO" id="GO:0019240">
    <property type="term" value="P:citrulline biosynthetic process"/>
    <property type="evidence" value="ECO:0007669"/>
    <property type="project" value="TreeGrafter"/>
</dbReference>